<evidence type="ECO:0000313" key="2">
    <source>
        <dbReference type="EMBL" id="KAK1375519.1"/>
    </source>
</evidence>
<dbReference type="Proteomes" id="UP001237642">
    <property type="component" value="Unassembled WGS sequence"/>
</dbReference>
<dbReference type="EMBL" id="JAUIZM010000007">
    <property type="protein sequence ID" value="KAK1375519.1"/>
    <property type="molecule type" value="Genomic_DNA"/>
</dbReference>
<organism evidence="2 4">
    <name type="scientific">Heracleum sosnowskyi</name>
    <dbReference type="NCBI Taxonomy" id="360622"/>
    <lineage>
        <taxon>Eukaryota</taxon>
        <taxon>Viridiplantae</taxon>
        <taxon>Streptophyta</taxon>
        <taxon>Embryophyta</taxon>
        <taxon>Tracheophyta</taxon>
        <taxon>Spermatophyta</taxon>
        <taxon>Magnoliopsida</taxon>
        <taxon>eudicotyledons</taxon>
        <taxon>Gunneridae</taxon>
        <taxon>Pentapetalae</taxon>
        <taxon>asterids</taxon>
        <taxon>campanulids</taxon>
        <taxon>Apiales</taxon>
        <taxon>Apiaceae</taxon>
        <taxon>Apioideae</taxon>
        <taxon>apioid superclade</taxon>
        <taxon>Tordylieae</taxon>
        <taxon>Tordyliinae</taxon>
        <taxon>Heracleum</taxon>
    </lineage>
</organism>
<evidence type="ECO:0000313" key="4">
    <source>
        <dbReference type="Proteomes" id="UP001237642"/>
    </source>
</evidence>
<comment type="caution">
    <text evidence="2">The sequence shown here is derived from an EMBL/GenBank/DDBJ whole genome shotgun (WGS) entry which is preliminary data.</text>
</comment>
<accession>A0AAD8HXX3</accession>
<dbReference type="AlphaFoldDB" id="A0AAD8HXX3"/>
<evidence type="ECO:0000256" key="1">
    <source>
        <dbReference type="SAM" id="MobiDB-lite"/>
    </source>
</evidence>
<keyword evidence="4" id="KW-1185">Reference proteome</keyword>
<proteinExistence type="predicted"/>
<name>A0AAD8HXX3_9APIA</name>
<reference evidence="2" key="2">
    <citation type="submission" date="2023-05" db="EMBL/GenBank/DDBJ databases">
        <authorList>
            <person name="Schelkunov M.I."/>
        </authorList>
    </citation>
    <scope>NUCLEOTIDE SEQUENCE</scope>
    <source>
        <strain evidence="2">Hsosn_3</strain>
        <tissue evidence="2">Leaf</tissue>
    </source>
</reference>
<reference evidence="2" key="1">
    <citation type="submission" date="2023-02" db="EMBL/GenBank/DDBJ databases">
        <title>Genome of toxic invasive species Heracleum sosnowskyi carries increased number of genes despite the absence of recent whole-genome duplications.</title>
        <authorList>
            <person name="Schelkunov M."/>
            <person name="Shtratnikova V."/>
            <person name="Makarenko M."/>
            <person name="Klepikova A."/>
            <person name="Omelchenko D."/>
            <person name="Novikova G."/>
            <person name="Obukhova E."/>
            <person name="Bogdanov V."/>
            <person name="Penin A."/>
            <person name="Logacheva M."/>
        </authorList>
    </citation>
    <scope>NUCLEOTIDE SEQUENCE</scope>
    <source>
        <strain evidence="2">Hsosn_3</strain>
        <tissue evidence="2">Leaf</tissue>
    </source>
</reference>
<gene>
    <name evidence="2" type="ORF">POM88_031712</name>
    <name evidence="3" type="ORF">POM88_031713</name>
</gene>
<feature type="region of interest" description="Disordered" evidence="1">
    <location>
        <begin position="1"/>
        <end position="21"/>
    </location>
</feature>
<protein>
    <submittedName>
        <fullName evidence="2">Uncharacterized protein</fullName>
    </submittedName>
</protein>
<dbReference type="EMBL" id="JAUIZM010000007">
    <property type="protein sequence ID" value="KAK1375520.1"/>
    <property type="molecule type" value="Genomic_DNA"/>
</dbReference>
<sequence length="137" mass="15605">MPTDFVVDDESDVDNSKDDESDDEVECITLVQSSNAWTAFRNELAQNLFNTWRAMSSHLETIANAMSSTQNREIEVVEQKKRLLSEIASLSGMTKAEAIRATCLFTSNPSQMDVFFPSHDDDWKKEVIFDLIHRNDP</sequence>
<evidence type="ECO:0000313" key="3">
    <source>
        <dbReference type="EMBL" id="KAK1375520.1"/>
    </source>
</evidence>